<protein>
    <submittedName>
        <fullName evidence="4">Hydroxyacyl-thioester dehydratase type 2, mitochondrial</fullName>
    </submittedName>
</protein>
<dbReference type="OrthoDB" id="3592703at2759"/>
<name>A0A6P8PLK9_GEOSA</name>
<keyword evidence="1" id="KW-0456">Lyase</keyword>
<dbReference type="InterPro" id="IPR029069">
    <property type="entry name" value="HotDog_dom_sf"/>
</dbReference>
<dbReference type="SUPFAM" id="SSF54637">
    <property type="entry name" value="Thioesterase/thiol ester dehydrase-isomerase"/>
    <property type="match status" value="1"/>
</dbReference>
<dbReference type="InterPro" id="IPR002539">
    <property type="entry name" value="MaoC-like_dom"/>
</dbReference>
<dbReference type="GO" id="GO:0019171">
    <property type="term" value="F:(3R)-hydroxyacyl-[acyl-carrier-protein] dehydratase activity"/>
    <property type="evidence" value="ECO:0007669"/>
    <property type="project" value="TreeGrafter"/>
</dbReference>
<dbReference type="InParanoid" id="A0A6P8PLK9"/>
<feature type="domain" description="MaoC-like" evidence="2">
    <location>
        <begin position="39"/>
        <end position="138"/>
    </location>
</feature>
<dbReference type="AlphaFoldDB" id="A0A6P8PLK9"/>
<dbReference type="Pfam" id="PF01575">
    <property type="entry name" value="MaoC_dehydratas"/>
    <property type="match status" value="1"/>
</dbReference>
<dbReference type="InterPro" id="IPR050965">
    <property type="entry name" value="UPF0336/Enoyl-CoA_hydratase"/>
</dbReference>
<reference evidence="4" key="1">
    <citation type="submission" date="2025-08" db="UniProtKB">
        <authorList>
            <consortium name="RefSeq"/>
        </authorList>
    </citation>
    <scope>IDENTIFICATION</scope>
</reference>
<dbReference type="CDD" id="cd03449">
    <property type="entry name" value="R_hydratase"/>
    <property type="match status" value="1"/>
</dbReference>
<dbReference type="KEGG" id="gsh:117351387"/>
<dbReference type="RefSeq" id="XP_033782505.1">
    <property type="nucleotide sequence ID" value="XM_033926614.1"/>
</dbReference>
<evidence type="ECO:0000313" key="4">
    <source>
        <dbReference type="RefSeq" id="XP_033782505.1"/>
    </source>
</evidence>
<dbReference type="GO" id="GO:0018812">
    <property type="term" value="F:3-hydroxyacyl-CoA dehydratase activity"/>
    <property type="evidence" value="ECO:0007669"/>
    <property type="project" value="UniProtKB-ARBA"/>
</dbReference>
<dbReference type="FunCoup" id="A0A6P8PLK9">
    <property type="interactions" value="678"/>
</dbReference>
<keyword evidence="3" id="KW-1185">Reference proteome</keyword>
<dbReference type="GO" id="GO:0005739">
    <property type="term" value="C:mitochondrion"/>
    <property type="evidence" value="ECO:0007669"/>
    <property type="project" value="TreeGrafter"/>
</dbReference>
<dbReference type="GeneID" id="117351387"/>
<gene>
    <name evidence="4" type="primary">HTD2</name>
</gene>
<dbReference type="Proteomes" id="UP000515159">
    <property type="component" value="Chromosome 17"/>
</dbReference>
<evidence type="ECO:0000313" key="3">
    <source>
        <dbReference type="Proteomes" id="UP000515159"/>
    </source>
</evidence>
<dbReference type="FunFam" id="3.10.129.10:FF:000042">
    <property type="entry name" value="MaoC domain protein dehydratase"/>
    <property type="match status" value="1"/>
</dbReference>
<proteinExistence type="predicted"/>
<evidence type="ECO:0000259" key="2">
    <source>
        <dbReference type="Pfam" id="PF01575"/>
    </source>
</evidence>
<dbReference type="Gene3D" id="3.10.129.10">
    <property type="entry name" value="Hotdog Thioesterase"/>
    <property type="match status" value="1"/>
</dbReference>
<sequence length="164" mass="17858">MWARIALGQQLLRRGPVSALLSRPVPLRCLQVQIGDRAELSKVFTQSDIETFSTLTGDSNPLHLDEEYAKTTVFERTIVHGVLINGLISAVLGTKMPGKGCILVSQEIQFLAPLYPGEEVWAAAEVKTLKRSMAHISVSCAVRESGKMVVQGLVKVALPKYKGS</sequence>
<evidence type="ECO:0000256" key="1">
    <source>
        <dbReference type="ARBA" id="ARBA00023239"/>
    </source>
</evidence>
<dbReference type="PANTHER" id="PTHR43437">
    <property type="entry name" value="HYDROXYACYL-THIOESTER DEHYDRATASE TYPE 2, MITOCHONDRIAL-RELATED"/>
    <property type="match status" value="1"/>
</dbReference>
<dbReference type="PANTHER" id="PTHR43437:SF3">
    <property type="entry name" value="HYDROXYACYL-THIOESTER DEHYDRATASE TYPE 2, MITOCHONDRIAL"/>
    <property type="match status" value="1"/>
</dbReference>
<accession>A0A6P8PLK9</accession>
<organism evidence="3 4">
    <name type="scientific">Geotrypetes seraphini</name>
    <name type="common">Gaboon caecilian</name>
    <name type="synonym">Caecilia seraphini</name>
    <dbReference type="NCBI Taxonomy" id="260995"/>
    <lineage>
        <taxon>Eukaryota</taxon>
        <taxon>Metazoa</taxon>
        <taxon>Chordata</taxon>
        <taxon>Craniata</taxon>
        <taxon>Vertebrata</taxon>
        <taxon>Euteleostomi</taxon>
        <taxon>Amphibia</taxon>
        <taxon>Gymnophiona</taxon>
        <taxon>Geotrypetes</taxon>
    </lineage>
</organism>
<dbReference type="CTD" id="109703458"/>
<dbReference type="GO" id="GO:0006633">
    <property type="term" value="P:fatty acid biosynthetic process"/>
    <property type="evidence" value="ECO:0007669"/>
    <property type="project" value="TreeGrafter"/>
</dbReference>